<gene>
    <name evidence="2" type="ORF">HDF15_001611</name>
</gene>
<dbReference type="Proteomes" id="UP000584867">
    <property type="component" value="Unassembled WGS sequence"/>
</dbReference>
<sequence length="127" mass="14166">MSVKVEGVPKFATEREEAEWWDANPNLVVKLFERAEAEGKITRGTTARRLGLSTTATTIRLSNDDLAKARTQAEAKGLRYQTYLKMLLHEALAQESKETSSSSRRPQPQAQRPARKQTPAAARSRAV</sequence>
<dbReference type="RefSeq" id="WP_184254290.1">
    <property type="nucleotide sequence ID" value="NZ_JACHIO010000005.1"/>
</dbReference>
<dbReference type="EMBL" id="JACHIO010000005">
    <property type="protein sequence ID" value="MBB5063271.1"/>
    <property type="molecule type" value="Genomic_DNA"/>
</dbReference>
<feature type="region of interest" description="Disordered" evidence="1">
    <location>
        <begin position="94"/>
        <end position="127"/>
    </location>
</feature>
<evidence type="ECO:0000256" key="1">
    <source>
        <dbReference type="SAM" id="MobiDB-lite"/>
    </source>
</evidence>
<organism evidence="2 3">
    <name type="scientific">Granulicella mallensis</name>
    <dbReference type="NCBI Taxonomy" id="940614"/>
    <lineage>
        <taxon>Bacteria</taxon>
        <taxon>Pseudomonadati</taxon>
        <taxon>Acidobacteriota</taxon>
        <taxon>Terriglobia</taxon>
        <taxon>Terriglobales</taxon>
        <taxon>Acidobacteriaceae</taxon>
        <taxon>Granulicella</taxon>
    </lineage>
</organism>
<comment type="caution">
    <text evidence="2">The sequence shown here is derived from an EMBL/GenBank/DDBJ whole genome shotgun (WGS) entry which is preliminary data.</text>
</comment>
<dbReference type="AlphaFoldDB" id="A0A7W8E937"/>
<evidence type="ECO:0000313" key="3">
    <source>
        <dbReference type="Proteomes" id="UP000584867"/>
    </source>
</evidence>
<protein>
    <submittedName>
        <fullName evidence="2">Putative DNA binding CopG/RHH family protein</fullName>
    </submittedName>
</protein>
<evidence type="ECO:0000313" key="2">
    <source>
        <dbReference type="EMBL" id="MBB5063271.1"/>
    </source>
</evidence>
<reference evidence="2 3" key="1">
    <citation type="submission" date="2020-08" db="EMBL/GenBank/DDBJ databases">
        <title>Genomic Encyclopedia of Type Strains, Phase IV (KMG-V): Genome sequencing to study the core and pangenomes of soil and plant-associated prokaryotes.</title>
        <authorList>
            <person name="Whitman W."/>
        </authorList>
    </citation>
    <scope>NUCLEOTIDE SEQUENCE [LARGE SCALE GENOMIC DNA]</scope>
    <source>
        <strain evidence="2 3">X5P3</strain>
    </source>
</reference>
<name>A0A7W8E937_9BACT</name>
<accession>A0A7W8E937</accession>
<feature type="compositionally biased region" description="Low complexity" evidence="1">
    <location>
        <begin position="100"/>
        <end position="127"/>
    </location>
</feature>
<proteinExistence type="predicted"/>